<reference evidence="2" key="1">
    <citation type="journal article" date="2019" name="Int. J. Syst. Evol. Microbiol.">
        <title>The Global Catalogue of Microorganisms (GCM) 10K type strain sequencing project: providing services to taxonomists for standard genome sequencing and annotation.</title>
        <authorList>
            <consortium name="The Broad Institute Genomics Platform"/>
            <consortium name="The Broad Institute Genome Sequencing Center for Infectious Disease"/>
            <person name="Wu L."/>
            <person name="Ma J."/>
        </authorList>
    </citation>
    <scope>NUCLEOTIDE SEQUENCE [LARGE SCALE GENOMIC DNA]</scope>
    <source>
        <strain evidence="2">CGMCC 1.16275</strain>
    </source>
</reference>
<dbReference type="InterPro" id="IPR029044">
    <property type="entry name" value="Nucleotide-diphossugar_trans"/>
</dbReference>
<organism evidence="1 2">
    <name type="scientific">Rhodocista pekingensis</name>
    <dbReference type="NCBI Taxonomy" id="201185"/>
    <lineage>
        <taxon>Bacteria</taxon>
        <taxon>Pseudomonadati</taxon>
        <taxon>Pseudomonadota</taxon>
        <taxon>Alphaproteobacteria</taxon>
        <taxon>Rhodospirillales</taxon>
        <taxon>Azospirillaceae</taxon>
        <taxon>Rhodocista</taxon>
    </lineage>
</organism>
<dbReference type="Proteomes" id="UP001596456">
    <property type="component" value="Unassembled WGS sequence"/>
</dbReference>
<protein>
    <submittedName>
        <fullName evidence="1">Acylneuraminate cytidylyltransferase family protein</fullName>
        <ecNumber evidence="1">2.7.7.-</ecNumber>
    </submittedName>
</protein>
<evidence type="ECO:0000313" key="2">
    <source>
        <dbReference type="Proteomes" id="UP001596456"/>
    </source>
</evidence>
<keyword evidence="1" id="KW-0548">Nucleotidyltransferase</keyword>
<dbReference type="Pfam" id="PF02348">
    <property type="entry name" value="CTP_transf_3"/>
    <property type="match status" value="1"/>
</dbReference>
<dbReference type="RefSeq" id="WP_377360539.1">
    <property type="nucleotide sequence ID" value="NZ_JBHTCM010000025.1"/>
</dbReference>
<dbReference type="CDD" id="cd02513">
    <property type="entry name" value="CMP-NeuAc_Synthase"/>
    <property type="match status" value="1"/>
</dbReference>
<dbReference type="EMBL" id="JBHTCM010000025">
    <property type="protein sequence ID" value="MFC7335000.1"/>
    <property type="molecule type" value="Genomic_DNA"/>
</dbReference>
<sequence length="262" mass="28695">MSPADPAGPSVVALIPARSGSKRVPHKNIRLLGGHPLIAYSIAAARDSGVFDAVIVSTDDAHYADIARHYGAEVPFLRPPAIAGDRSPDIEWVRHTLERLRDGGRTFDCFSILRPTSPFRLPGTIRRAWDRFRSQAGVDSLRAVEKCRQHPGKMWVIRGDRLLPLLPLTPEEQPWHSSQYAALPTVHVQNASLEIAWSRVALEGGTIAGSTIVPFLTEGQEGLDVNDDYDWVYAETLLARDAARLPAVTQPPYGPLDPAGHP</sequence>
<evidence type="ECO:0000313" key="1">
    <source>
        <dbReference type="EMBL" id="MFC7335000.1"/>
    </source>
</evidence>
<dbReference type="InterPro" id="IPR003329">
    <property type="entry name" value="Cytidylyl_trans"/>
</dbReference>
<dbReference type="PANTHER" id="PTHR21485:SF6">
    <property type="entry name" value="N-ACYLNEURAMINATE CYTIDYLYLTRANSFERASE-RELATED"/>
    <property type="match status" value="1"/>
</dbReference>
<name>A0ABW2L081_9PROT</name>
<dbReference type="GO" id="GO:0016779">
    <property type="term" value="F:nucleotidyltransferase activity"/>
    <property type="evidence" value="ECO:0007669"/>
    <property type="project" value="UniProtKB-KW"/>
</dbReference>
<keyword evidence="2" id="KW-1185">Reference proteome</keyword>
<dbReference type="EC" id="2.7.7.-" evidence="1"/>
<comment type="caution">
    <text evidence="1">The sequence shown here is derived from an EMBL/GenBank/DDBJ whole genome shotgun (WGS) entry which is preliminary data.</text>
</comment>
<dbReference type="InterPro" id="IPR050793">
    <property type="entry name" value="CMP-NeuNAc_synthase"/>
</dbReference>
<dbReference type="SUPFAM" id="SSF53448">
    <property type="entry name" value="Nucleotide-diphospho-sugar transferases"/>
    <property type="match status" value="1"/>
</dbReference>
<keyword evidence="1" id="KW-0808">Transferase</keyword>
<dbReference type="Gene3D" id="3.90.550.10">
    <property type="entry name" value="Spore Coat Polysaccharide Biosynthesis Protein SpsA, Chain A"/>
    <property type="match status" value="1"/>
</dbReference>
<accession>A0ABW2L081</accession>
<proteinExistence type="predicted"/>
<dbReference type="PANTHER" id="PTHR21485">
    <property type="entry name" value="HAD SUPERFAMILY MEMBERS CMAS AND KDSC"/>
    <property type="match status" value="1"/>
</dbReference>
<gene>
    <name evidence="1" type="ORF">ACFQPS_17675</name>
</gene>